<dbReference type="EMBL" id="LGAV01000007">
    <property type="protein sequence ID" value="KOS13227.1"/>
    <property type="molecule type" value="Genomic_DNA"/>
</dbReference>
<comment type="subcellular location">
    <subcellularLocation>
        <location evidence="6">Cytoplasm</location>
    </subcellularLocation>
</comment>
<keyword evidence="6" id="KW-0820">tRNA-binding</keyword>
<dbReference type="VEuPathDB" id="FungiDB:Malapachy_1500"/>
<organism evidence="7 8">
    <name type="scientific">Malassezia pachydermatis</name>
    <dbReference type="NCBI Taxonomy" id="77020"/>
    <lineage>
        <taxon>Eukaryota</taxon>
        <taxon>Fungi</taxon>
        <taxon>Dikarya</taxon>
        <taxon>Basidiomycota</taxon>
        <taxon>Ustilaginomycotina</taxon>
        <taxon>Malasseziomycetes</taxon>
        <taxon>Malasseziales</taxon>
        <taxon>Malasseziaceae</taxon>
        <taxon>Malassezia</taxon>
    </lineage>
</organism>
<accession>A0A0M8MMQ5</accession>
<evidence type="ECO:0000313" key="7">
    <source>
        <dbReference type="EMBL" id="KOS13227.1"/>
    </source>
</evidence>
<keyword evidence="6" id="KW-0378">Hydrolase</keyword>
<dbReference type="GO" id="GO:0051500">
    <property type="term" value="F:D-tyrosyl-tRNA(Tyr) deacylase activity"/>
    <property type="evidence" value="ECO:0007669"/>
    <property type="project" value="TreeGrafter"/>
</dbReference>
<proteinExistence type="inferred from homology"/>
<gene>
    <name evidence="7" type="ORF">Malapachy_1500</name>
</gene>
<dbReference type="Pfam" id="PF02580">
    <property type="entry name" value="Tyr_Deacylase"/>
    <property type="match status" value="1"/>
</dbReference>
<evidence type="ECO:0000256" key="5">
    <source>
        <dbReference type="ARBA" id="ARBA00048018"/>
    </source>
</evidence>
<dbReference type="InterPro" id="IPR023509">
    <property type="entry name" value="DTD-like_sf"/>
</dbReference>
<dbReference type="STRING" id="77020.A0A0M8MMQ5"/>
<dbReference type="AlphaFoldDB" id="A0A0M8MMQ5"/>
<comment type="catalytic activity">
    <reaction evidence="4">
        <text>glycyl-tRNA(Ala) + H2O = tRNA(Ala) + glycine + H(+)</text>
        <dbReference type="Rhea" id="RHEA:53744"/>
        <dbReference type="Rhea" id="RHEA-COMP:9657"/>
        <dbReference type="Rhea" id="RHEA-COMP:13640"/>
        <dbReference type="ChEBI" id="CHEBI:15377"/>
        <dbReference type="ChEBI" id="CHEBI:15378"/>
        <dbReference type="ChEBI" id="CHEBI:57305"/>
        <dbReference type="ChEBI" id="CHEBI:78442"/>
        <dbReference type="ChEBI" id="CHEBI:78522"/>
        <dbReference type="EC" id="3.1.1.96"/>
    </reaction>
</comment>
<sequence length="176" mass="19239">MVVRSDPSSSTFSITMRAVLQRVKQASVHVNGRLVSSIGPGILALVGVCQDDTPEQIETLVRRILGIRLWPDGTAITDGALHYTDEGKPWRMNVTELGGEVLCVSQFTLYARMKGTKPDFHLAMGGTTAQPFYEDFLAKMRSSYASDKVFDGEFGAMMDVSLINDGPVTISTYDVV</sequence>
<dbReference type="GO" id="GO:0005737">
    <property type="term" value="C:cytoplasm"/>
    <property type="evidence" value="ECO:0007669"/>
    <property type="project" value="UniProtKB-SubCell"/>
</dbReference>
<dbReference type="Proteomes" id="UP000037751">
    <property type="component" value="Unassembled WGS sequence"/>
</dbReference>
<protein>
    <recommendedName>
        <fullName evidence="3 6">D-aminoacyl-tRNA deacylase</fullName>
        <ecNumber evidence="2 6">3.1.1.96</ecNumber>
    </recommendedName>
</protein>
<dbReference type="GeneID" id="28727879"/>
<evidence type="ECO:0000256" key="6">
    <source>
        <dbReference type="RuleBase" id="RU003470"/>
    </source>
</evidence>
<comment type="similarity">
    <text evidence="1 6">Belongs to the DTD family.</text>
</comment>
<dbReference type="OrthoDB" id="275783at2759"/>
<dbReference type="NCBIfam" id="TIGR00256">
    <property type="entry name" value="D-aminoacyl-tRNA deacylase"/>
    <property type="match status" value="1"/>
</dbReference>
<dbReference type="GO" id="GO:0106026">
    <property type="term" value="F:Gly-tRNA(Ala) deacylase activity"/>
    <property type="evidence" value="ECO:0007669"/>
    <property type="project" value="RHEA"/>
</dbReference>
<evidence type="ECO:0000256" key="3">
    <source>
        <dbReference type="ARBA" id="ARBA00020007"/>
    </source>
</evidence>
<evidence type="ECO:0000256" key="1">
    <source>
        <dbReference type="ARBA" id="ARBA00009673"/>
    </source>
</evidence>
<keyword evidence="8" id="KW-1185">Reference proteome</keyword>
<comment type="catalytic activity">
    <reaction evidence="5">
        <text>a D-aminoacyl-tRNA + H2O = a tRNA + a D-alpha-amino acid + H(+)</text>
        <dbReference type="Rhea" id="RHEA:13953"/>
        <dbReference type="Rhea" id="RHEA-COMP:10123"/>
        <dbReference type="Rhea" id="RHEA-COMP:10124"/>
        <dbReference type="ChEBI" id="CHEBI:15377"/>
        <dbReference type="ChEBI" id="CHEBI:15378"/>
        <dbReference type="ChEBI" id="CHEBI:59871"/>
        <dbReference type="ChEBI" id="CHEBI:78442"/>
        <dbReference type="ChEBI" id="CHEBI:79333"/>
        <dbReference type="EC" id="3.1.1.96"/>
    </reaction>
</comment>
<dbReference type="RefSeq" id="XP_017990859.1">
    <property type="nucleotide sequence ID" value="XM_018136004.1"/>
</dbReference>
<keyword evidence="6" id="KW-0694">RNA-binding</keyword>
<dbReference type="PANTHER" id="PTHR10472">
    <property type="entry name" value="D-TYROSYL-TRNA TYR DEACYLASE"/>
    <property type="match status" value="1"/>
</dbReference>
<dbReference type="SUPFAM" id="SSF69500">
    <property type="entry name" value="DTD-like"/>
    <property type="match status" value="1"/>
</dbReference>
<dbReference type="InterPro" id="IPR003732">
    <property type="entry name" value="Daa-tRNA_deacyls_DTD"/>
</dbReference>
<dbReference type="PANTHER" id="PTHR10472:SF5">
    <property type="entry name" value="D-AMINOACYL-TRNA DEACYLASE 1"/>
    <property type="match status" value="1"/>
</dbReference>
<dbReference type="Gene3D" id="3.50.80.10">
    <property type="entry name" value="D-tyrosyl-tRNA(Tyr) deacylase"/>
    <property type="match status" value="1"/>
</dbReference>
<evidence type="ECO:0000256" key="2">
    <source>
        <dbReference type="ARBA" id="ARBA00013056"/>
    </source>
</evidence>
<dbReference type="GO" id="GO:0000049">
    <property type="term" value="F:tRNA binding"/>
    <property type="evidence" value="ECO:0007669"/>
    <property type="project" value="UniProtKB-KW"/>
</dbReference>
<comment type="caution">
    <text evidence="7">The sequence shown here is derived from an EMBL/GenBank/DDBJ whole genome shotgun (WGS) entry which is preliminary data.</text>
</comment>
<evidence type="ECO:0000313" key="8">
    <source>
        <dbReference type="Proteomes" id="UP000037751"/>
    </source>
</evidence>
<evidence type="ECO:0000256" key="4">
    <source>
        <dbReference type="ARBA" id="ARBA00047676"/>
    </source>
</evidence>
<keyword evidence="6" id="KW-0963">Cytoplasm</keyword>
<dbReference type="EC" id="3.1.1.96" evidence="2 6"/>
<name>A0A0M8MMQ5_9BASI</name>
<dbReference type="FunFam" id="3.50.80.10:FF:000001">
    <property type="entry name" value="D-aminoacyl-tRNA deacylase"/>
    <property type="match status" value="1"/>
</dbReference>
<reference evidence="7 8" key="1">
    <citation type="submission" date="2015-07" db="EMBL/GenBank/DDBJ databases">
        <title>Draft Genome Sequence of Malassezia furfur CBS1878 and Malassezia pachydermatis CBS1879.</title>
        <authorList>
            <person name="Triana S."/>
            <person name="Ohm R."/>
            <person name="Gonzalez A."/>
            <person name="DeCock H."/>
            <person name="Restrepo S."/>
            <person name="Celis A."/>
        </authorList>
    </citation>
    <scope>NUCLEOTIDE SEQUENCE [LARGE SCALE GENOMIC DNA]</scope>
    <source>
        <strain evidence="7 8">CBS 1879</strain>
    </source>
</reference>